<protein>
    <submittedName>
        <fullName evidence="2">PadR family transcriptional regulator</fullName>
    </submittedName>
</protein>
<feature type="domain" description="Transcription regulator PadR N-terminal" evidence="1">
    <location>
        <begin position="20"/>
        <end position="94"/>
    </location>
</feature>
<evidence type="ECO:0000259" key="1">
    <source>
        <dbReference type="Pfam" id="PF03551"/>
    </source>
</evidence>
<accession>A0A4Z0VV07</accession>
<dbReference type="RefSeq" id="WP_135402869.1">
    <property type="nucleotide sequence ID" value="NZ_SRME01000003.1"/>
</dbReference>
<dbReference type="OrthoDB" id="9808017at2"/>
<proteinExistence type="predicted"/>
<dbReference type="InterPro" id="IPR036390">
    <property type="entry name" value="WH_DNA-bd_sf"/>
</dbReference>
<dbReference type="InterPro" id="IPR005149">
    <property type="entry name" value="Tscrpt_reg_PadR_N"/>
</dbReference>
<dbReference type="InterPro" id="IPR036388">
    <property type="entry name" value="WH-like_DNA-bd_sf"/>
</dbReference>
<sequence>MPRGRGKGFRGKGWLMNAYILLIIAEEPCHGYKISEKLLDYGVDLPGLSNKGRIYRILSDLESNDLVEFDWDTTSSPPKKIYKITSLGEKYLEKIKKEMLDFKSNIDKFIDKMDELYG</sequence>
<dbReference type="PANTHER" id="PTHR33169:SF14">
    <property type="entry name" value="TRANSCRIPTIONAL REGULATOR RV3488"/>
    <property type="match status" value="1"/>
</dbReference>
<dbReference type="SUPFAM" id="SSF46785">
    <property type="entry name" value="Winged helix' DNA-binding domain"/>
    <property type="match status" value="1"/>
</dbReference>
<name>A0A4Z0VV07_9BACT</name>
<evidence type="ECO:0000313" key="3">
    <source>
        <dbReference type="Proteomes" id="UP000297288"/>
    </source>
</evidence>
<dbReference type="InterPro" id="IPR052509">
    <property type="entry name" value="Metal_resp_DNA-bind_regulator"/>
</dbReference>
<comment type="caution">
    <text evidence="2">The sequence shown here is derived from an EMBL/GenBank/DDBJ whole genome shotgun (WGS) entry which is preliminary data.</text>
</comment>
<reference evidence="2 3" key="1">
    <citation type="submission" date="2019-04" db="EMBL/GenBank/DDBJ databases">
        <title>Draft genome sequence data and analysis of a Fermenting Bacterium, Geotoga petraea strain HO-Geo1, isolated from heavy-oil petroleum reservoir in Russia.</title>
        <authorList>
            <person name="Grouzdev D.S."/>
            <person name="Semenova E.M."/>
            <person name="Sokolova D.S."/>
            <person name="Tourova T.P."/>
            <person name="Poltaraus A.B."/>
            <person name="Nazina T.N."/>
        </authorList>
    </citation>
    <scope>NUCLEOTIDE SEQUENCE [LARGE SCALE GENOMIC DNA]</scope>
    <source>
        <strain evidence="2 3">HO-Geo1</strain>
    </source>
</reference>
<evidence type="ECO:0000313" key="2">
    <source>
        <dbReference type="EMBL" id="TGG87911.1"/>
    </source>
</evidence>
<dbReference type="Pfam" id="PF03551">
    <property type="entry name" value="PadR"/>
    <property type="match status" value="1"/>
</dbReference>
<dbReference type="PANTHER" id="PTHR33169">
    <property type="entry name" value="PADR-FAMILY TRANSCRIPTIONAL REGULATOR"/>
    <property type="match status" value="1"/>
</dbReference>
<dbReference type="AlphaFoldDB" id="A0A4Z0VV07"/>
<dbReference type="Proteomes" id="UP000297288">
    <property type="component" value="Unassembled WGS sequence"/>
</dbReference>
<dbReference type="EMBL" id="SRME01000003">
    <property type="protein sequence ID" value="TGG87911.1"/>
    <property type="molecule type" value="Genomic_DNA"/>
</dbReference>
<organism evidence="2 3">
    <name type="scientific">Geotoga petraea</name>
    <dbReference type="NCBI Taxonomy" id="28234"/>
    <lineage>
        <taxon>Bacteria</taxon>
        <taxon>Thermotogati</taxon>
        <taxon>Thermotogota</taxon>
        <taxon>Thermotogae</taxon>
        <taxon>Petrotogales</taxon>
        <taxon>Petrotogaceae</taxon>
        <taxon>Geotoga</taxon>
    </lineage>
</organism>
<dbReference type="Gene3D" id="1.10.10.10">
    <property type="entry name" value="Winged helix-like DNA-binding domain superfamily/Winged helix DNA-binding domain"/>
    <property type="match status" value="1"/>
</dbReference>
<gene>
    <name evidence="2" type="ORF">E4650_06105</name>
</gene>